<evidence type="ECO:0000256" key="1">
    <source>
        <dbReference type="SAM" id="SignalP"/>
    </source>
</evidence>
<feature type="signal peptide" evidence="1">
    <location>
        <begin position="1"/>
        <end position="19"/>
    </location>
</feature>
<dbReference type="OrthoDB" id="668160at2"/>
<reference evidence="2 3" key="1">
    <citation type="submission" date="2019-03" db="EMBL/GenBank/DDBJ databases">
        <title>Genomic Encyclopedia of Archaeal and Bacterial Type Strains, Phase II (KMG-II): from individual species to whole genera.</title>
        <authorList>
            <person name="Goeker M."/>
        </authorList>
    </citation>
    <scope>NUCLEOTIDE SEQUENCE [LARGE SCALE GENOMIC DNA]</scope>
    <source>
        <strain evidence="2 3">DSM 28135</strain>
    </source>
</reference>
<evidence type="ECO:0008006" key="4">
    <source>
        <dbReference type="Google" id="ProtNLM"/>
    </source>
</evidence>
<accession>A0A4R7PZL8</accession>
<protein>
    <recommendedName>
        <fullName evidence="4">Intein</fullName>
    </recommendedName>
</protein>
<evidence type="ECO:0000313" key="3">
    <source>
        <dbReference type="Proteomes" id="UP000294689"/>
    </source>
</evidence>
<evidence type="ECO:0000313" key="2">
    <source>
        <dbReference type="EMBL" id="TDU39739.1"/>
    </source>
</evidence>
<dbReference type="EMBL" id="SOBW01000008">
    <property type="protein sequence ID" value="TDU39739.1"/>
    <property type="molecule type" value="Genomic_DNA"/>
</dbReference>
<dbReference type="Proteomes" id="UP000294689">
    <property type="component" value="Unassembled WGS sequence"/>
</dbReference>
<name>A0A4R7PZL8_9FLAO</name>
<gene>
    <name evidence="2" type="ORF">BXY82_1769</name>
</gene>
<dbReference type="AlphaFoldDB" id="A0A4R7PZL8"/>
<dbReference type="SUPFAM" id="SSF160574">
    <property type="entry name" value="BT0923-like"/>
    <property type="match status" value="1"/>
</dbReference>
<proteinExistence type="predicted"/>
<dbReference type="RefSeq" id="WP_133757797.1">
    <property type="nucleotide sequence ID" value="NZ_SOBW01000008.1"/>
</dbReference>
<feature type="chain" id="PRO_5020777940" description="Intein" evidence="1">
    <location>
        <begin position="20"/>
        <end position="183"/>
    </location>
</feature>
<keyword evidence="3" id="KW-1185">Reference proteome</keyword>
<sequence length="183" mass="20998">MKTLIVLLLFVVATTVGQAQELTHLEEVKVEKAPAKRKYVKINDRVVFKVDRAHVLEFTKNPIGFMNDHFDIQRLIATFGNSRINEYEVTLSSQKGFMIANFDKKGNLLKTYQNFKDMLLPLNIRREIYNSHKGWTMTKNNYKAITKGEMLTKEQYRITMQNGNRKQTVKINGNAAGAVVASN</sequence>
<comment type="caution">
    <text evidence="2">The sequence shown here is derived from an EMBL/GenBank/DDBJ whole genome shotgun (WGS) entry which is preliminary data.</text>
</comment>
<organism evidence="2 3">
    <name type="scientific">Gelidibacter sediminis</name>
    <dbReference type="NCBI Taxonomy" id="1608710"/>
    <lineage>
        <taxon>Bacteria</taxon>
        <taxon>Pseudomonadati</taxon>
        <taxon>Bacteroidota</taxon>
        <taxon>Flavobacteriia</taxon>
        <taxon>Flavobacteriales</taxon>
        <taxon>Flavobacteriaceae</taxon>
        <taxon>Gelidibacter</taxon>
    </lineage>
</organism>
<keyword evidence="1" id="KW-0732">Signal</keyword>